<gene>
    <name evidence="3" type="ORF">AN168_07540</name>
    <name evidence="5" type="ORF">BCV19_15240</name>
    <name evidence="6" type="ORF">CWO07_09325</name>
    <name evidence="4" type="ORF">F0234_02620</name>
</gene>
<evidence type="ECO:0000313" key="8">
    <source>
        <dbReference type="Proteomes" id="UP000235405"/>
    </source>
</evidence>
<protein>
    <submittedName>
        <fullName evidence="4">EAL domain-containing protein</fullName>
    </submittedName>
    <submittedName>
        <fullName evidence="6">Histidine kinase</fullName>
    </submittedName>
</protein>
<comment type="caution">
    <text evidence="6">The sequence shown here is derived from an EMBL/GenBank/DDBJ whole genome shotgun (WGS) entry which is preliminary data.</text>
</comment>
<reference evidence="8" key="2">
    <citation type="submission" date="2016-07" db="EMBL/GenBank/DDBJ databases">
        <title>Nontailed viruses are major unrecognized killers of bacteria in the ocean.</title>
        <authorList>
            <person name="Kauffman K."/>
            <person name="Hussain F."/>
            <person name="Yang J."/>
            <person name="Arevalo P."/>
            <person name="Brown J."/>
            <person name="Cutler M."/>
            <person name="Kelly L."/>
            <person name="Polz M.F."/>
        </authorList>
    </citation>
    <scope>NUCLEOTIDE SEQUENCE [LARGE SCALE GENOMIC DNA]</scope>
    <source>
        <strain evidence="8">10N.286.54.F3</strain>
    </source>
</reference>
<reference evidence="4 10" key="6">
    <citation type="submission" date="2019-09" db="EMBL/GenBank/DDBJ databases">
        <title>Draft genome sequencing and comparative genomics of hatchery-associated Vibrios.</title>
        <authorList>
            <person name="Kehlet-Delgado H."/>
            <person name="Mueller R.S."/>
        </authorList>
    </citation>
    <scope>NUCLEOTIDE SEQUENCE [LARGE SCALE GENOMIC DNA]</scope>
    <source>
        <strain evidence="4 10">99-70-13A3</strain>
    </source>
</reference>
<dbReference type="Gene3D" id="3.20.20.450">
    <property type="entry name" value="EAL domain"/>
    <property type="match status" value="1"/>
</dbReference>
<evidence type="ECO:0000313" key="10">
    <source>
        <dbReference type="Proteomes" id="UP000519158"/>
    </source>
</evidence>
<evidence type="ECO:0000313" key="4">
    <source>
        <dbReference type="EMBL" id="NOJ11652.1"/>
    </source>
</evidence>
<dbReference type="InterPro" id="IPR014408">
    <property type="entry name" value="dGMP_Pdiesterase_EAL/HD-GYP"/>
</dbReference>
<dbReference type="OrthoDB" id="9804751at2"/>
<evidence type="ECO:0000313" key="9">
    <source>
        <dbReference type="Proteomes" id="UP000244197"/>
    </source>
</evidence>
<dbReference type="Pfam" id="PF08668">
    <property type="entry name" value="HDOD"/>
    <property type="match status" value="1"/>
</dbReference>
<dbReference type="InterPro" id="IPR052340">
    <property type="entry name" value="RNase_Y/CdgJ"/>
</dbReference>
<reference evidence="5" key="3">
    <citation type="submission" date="2016-07" db="EMBL/GenBank/DDBJ databases">
        <authorList>
            <person name="Wan K."/>
            <person name="Booth B."/>
            <person name="Spirohn K."/>
            <person name="Hao T."/>
            <person name="Hu Y."/>
            <person name="Calderwood M."/>
            <person name="Hill D."/>
            <person name="Mohr S."/>
            <person name="Vidal M."/>
            <person name="Celniker S."/>
            <person name="Perrimon N."/>
        </authorList>
    </citation>
    <scope>NUCLEOTIDE SEQUENCE</scope>
    <source>
        <strain evidence="5">10N.286.54.F3</strain>
    </source>
</reference>
<evidence type="ECO:0000313" key="3">
    <source>
        <dbReference type="EMBL" id="KPL95487.1"/>
    </source>
</evidence>
<dbReference type="Proteomes" id="UP000519158">
    <property type="component" value="Unassembled WGS sequence"/>
</dbReference>
<dbReference type="EMBL" id="VTXL01000001">
    <property type="protein sequence ID" value="NOJ11652.1"/>
    <property type="molecule type" value="Genomic_DNA"/>
</dbReference>
<dbReference type="InterPro" id="IPR035919">
    <property type="entry name" value="EAL_sf"/>
</dbReference>
<dbReference type="EMBL" id="LIZK01000002">
    <property type="protein sequence ID" value="KPL95487.1"/>
    <property type="molecule type" value="Genomic_DNA"/>
</dbReference>
<evidence type="ECO:0000313" key="7">
    <source>
        <dbReference type="Proteomes" id="UP000050463"/>
    </source>
</evidence>
<dbReference type="Proteomes" id="UP000244197">
    <property type="component" value="Unassembled WGS sequence"/>
</dbReference>
<dbReference type="Gene3D" id="1.10.3210.10">
    <property type="entry name" value="Hypothetical protein af1432"/>
    <property type="match status" value="1"/>
</dbReference>
<evidence type="ECO:0000259" key="1">
    <source>
        <dbReference type="PROSITE" id="PS50883"/>
    </source>
</evidence>
<dbReference type="AlphaFoldDB" id="A0A1A6LVN7"/>
<dbReference type="PANTHER" id="PTHR33525:SF4">
    <property type="entry name" value="CYCLIC DI-GMP PHOSPHODIESTERASE CDGJ"/>
    <property type="match status" value="1"/>
</dbReference>
<sequence>MKYSYVARQPILDTDKKTIGYELLFRDGPKNTFPEVEPELATSRLLSDHFLSTHYNTLGDKLGFVNFPYASLINLVPTLFPKESLVVEVLEDCEPTDELLEAIKAIYDAGYTIALDDFVPSKAWKRFLPYVSIIKFDIRLISIAKASMFMNSLKGLDIKFLAEKVETYDEYQEANRAGFTYFQGYFFSKPEMIQTRALNPAFLTIVQLLKEIAHDPIDFGEVERLITLDVTLSYKLLAYVNSAGGSATTIRSFRQALIFLGEQKLRKFVSLVAIASAKEDKPDSLYGLAVLRARECELLVEKMNVKVEPGQAFLTGMFSLLDSLFDQPLQQVLDSVPIDEEIKQALIQRKGVLGAILAMVIAYEQARWDEATRIRKLLKLSEAELGQAYDEATTWAQELLSPSLK</sequence>
<evidence type="ECO:0000259" key="2">
    <source>
        <dbReference type="PROSITE" id="PS51833"/>
    </source>
</evidence>
<dbReference type="Proteomes" id="UP000235405">
    <property type="component" value="Unassembled WGS sequence"/>
</dbReference>
<name>A0A1A6LVN7_VIBSP</name>
<dbReference type="PANTHER" id="PTHR33525">
    <property type="match status" value="1"/>
</dbReference>
<accession>A0A1A6LVN7</accession>
<reference evidence="3 7" key="1">
    <citation type="submission" date="2015-08" db="EMBL/GenBank/DDBJ databases">
        <title>Draft Genome Sequence of Vibrio splendidus UCD-SED7.</title>
        <authorList>
            <person name="Lee R.D."/>
            <person name="Lang J.M."/>
            <person name="Coil D.A."/>
            <person name="Jospin G."/>
            <person name="Eisen J.A."/>
        </authorList>
    </citation>
    <scope>NUCLEOTIDE SEQUENCE [LARGE SCALE GENOMIC DNA]</scope>
    <source>
        <strain evidence="3 7">UCD-SED7</strain>
    </source>
</reference>
<dbReference type="PROSITE" id="PS50883">
    <property type="entry name" value="EAL"/>
    <property type="match status" value="1"/>
</dbReference>
<dbReference type="EMBL" id="MCSW01000204">
    <property type="protein sequence ID" value="PMF18611.1"/>
    <property type="molecule type" value="Genomic_DNA"/>
</dbReference>
<dbReference type="GO" id="GO:0016301">
    <property type="term" value="F:kinase activity"/>
    <property type="evidence" value="ECO:0007669"/>
    <property type="project" value="UniProtKB-KW"/>
</dbReference>
<reference evidence="6 9" key="4">
    <citation type="submission" date="2017-11" db="EMBL/GenBank/DDBJ databases">
        <title>Population delineation of vibrios coincides with oyster pathogenicity.</title>
        <authorList>
            <person name="Bruto M."/>
            <person name="Labreuche Y."/>
            <person name="James A."/>
            <person name="Piel D."/>
            <person name="Chenivesse S."/>
            <person name="Petton B."/>
            <person name="Polz M.F."/>
            <person name="Le Roux F."/>
        </authorList>
    </citation>
    <scope>NUCLEOTIDE SEQUENCE [LARGE SCALE GENOMIC DNA]</scope>
    <source>
        <strain evidence="6 9">FF_144</strain>
    </source>
</reference>
<dbReference type="PIRSF" id="PIRSF003180">
    <property type="entry name" value="DiGMPpdiest_YuxH"/>
    <property type="match status" value="1"/>
</dbReference>
<dbReference type="EMBL" id="PIFK01000015">
    <property type="protein sequence ID" value="PTP36339.1"/>
    <property type="molecule type" value="Genomic_DNA"/>
</dbReference>
<dbReference type="SMART" id="SM00052">
    <property type="entry name" value="EAL"/>
    <property type="match status" value="1"/>
</dbReference>
<dbReference type="InterPro" id="IPR001633">
    <property type="entry name" value="EAL_dom"/>
</dbReference>
<feature type="domain" description="EAL" evidence="1">
    <location>
        <begin position="1"/>
        <end position="204"/>
    </location>
</feature>
<keyword evidence="6" id="KW-0808">Transferase</keyword>
<dbReference type="SUPFAM" id="SSF109604">
    <property type="entry name" value="HD-domain/PDEase-like"/>
    <property type="match status" value="1"/>
</dbReference>
<evidence type="ECO:0000313" key="6">
    <source>
        <dbReference type="EMBL" id="PTP36339.1"/>
    </source>
</evidence>
<dbReference type="InterPro" id="IPR013976">
    <property type="entry name" value="HDOD"/>
</dbReference>
<proteinExistence type="predicted"/>
<dbReference type="SUPFAM" id="SSF141868">
    <property type="entry name" value="EAL domain-like"/>
    <property type="match status" value="1"/>
</dbReference>
<organism evidence="6 9">
    <name type="scientific">Vibrio splendidus</name>
    <dbReference type="NCBI Taxonomy" id="29497"/>
    <lineage>
        <taxon>Bacteria</taxon>
        <taxon>Pseudomonadati</taxon>
        <taxon>Pseudomonadota</taxon>
        <taxon>Gammaproteobacteria</taxon>
        <taxon>Vibrionales</taxon>
        <taxon>Vibrionaceae</taxon>
        <taxon>Vibrio</taxon>
    </lineage>
</organism>
<dbReference type="Pfam" id="PF00563">
    <property type="entry name" value="EAL"/>
    <property type="match status" value="1"/>
</dbReference>
<dbReference type="Proteomes" id="UP000050463">
    <property type="component" value="Unassembled WGS sequence"/>
</dbReference>
<reference evidence="5" key="5">
    <citation type="journal article" date="2018" name="Nature">
        <title>A major lineage of non-tailed dsDNA viruses as unrecognized killers of marine bacteria.</title>
        <authorList>
            <person name="Kauffman K.M."/>
            <person name="Hussain F.A."/>
            <person name="Yang J."/>
            <person name="Arevalo P."/>
            <person name="Brown J.M."/>
            <person name="Chang W.K."/>
            <person name="VanInsberghe D."/>
            <person name="Elsherbini J."/>
            <person name="Sharma R.S."/>
            <person name="Cutler M.B."/>
            <person name="Kelly L."/>
            <person name="Polz M.F."/>
        </authorList>
    </citation>
    <scope>NUCLEOTIDE SEQUENCE</scope>
    <source>
        <strain evidence="5">10N.286.54.F3</strain>
    </source>
</reference>
<dbReference type="PROSITE" id="PS51833">
    <property type="entry name" value="HDOD"/>
    <property type="match status" value="1"/>
</dbReference>
<evidence type="ECO:0000313" key="5">
    <source>
        <dbReference type="EMBL" id="PMF18611.1"/>
    </source>
</evidence>
<feature type="domain" description="HDOD" evidence="2">
    <location>
        <begin position="198"/>
        <end position="384"/>
    </location>
</feature>
<dbReference type="RefSeq" id="WP_017093549.1">
    <property type="nucleotide sequence ID" value="NZ_CAWNUY010000023.1"/>
</dbReference>
<keyword evidence="6" id="KW-0418">Kinase</keyword>